<evidence type="ECO:0000313" key="3">
    <source>
        <dbReference type="Proteomes" id="UP000024533"/>
    </source>
</evidence>
<evidence type="ECO:0000313" key="2">
    <source>
        <dbReference type="EMBL" id="KDB25330.1"/>
    </source>
</evidence>
<dbReference type="EMBL" id="AOKY01000207">
    <property type="protein sequence ID" value="KDB25330.1"/>
    <property type="molecule type" value="Genomic_DNA"/>
</dbReference>
<proteinExistence type="predicted"/>
<organism evidence="2 3">
    <name type="scientific">Trichophyton interdigitale (strain MR816)</name>
    <dbReference type="NCBI Taxonomy" id="1215338"/>
    <lineage>
        <taxon>Eukaryota</taxon>
        <taxon>Fungi</taxon>
        <taxon>Dikarya</taxon>
        <taxon>Ascomycota</taxon>
        <taxon>Pezizomycotina</taxon>
        <taxon>Eurotiomycetes</taxon>
        <taxon>Eurotiomycetidae</taxon>
        <taxon>Onygenales</taxon>
        <taxon>Arthrodermataceae</taxon>
        <taxon>Trichophyton</taxon>
    </lineage>
</organism>
<name>A0A059JBV2_TRIIM</name>
<dbReference type="HOGENOM" id="CLU_2401252_0_0_1"/>
<keyword evidence="3" id="KW-1185">Reference proteome</keyword>
<comment type="caution">
    <text evidence="2">The sequence shown here is derived from an EMBL/GenBank/DDBJ whole genome shotgun (WGS) entry which is preliminary data.</text>
</comment>
<feature type="compositionally biased region" description="Basic and acidic residues" evidence="1">
    <location>
        <begin position="23"/>
        <end position="41"/>
    </location>
</feature>
<sequence>MTGQSVKEIADHPHLLQPRIRRRAIDIDKDTNNDSVRRPKELSSLQPSKGLPLGLSGLINNYETDTFPAQSRYEFKNSSTWSTANTGDKTFLE</sequence>
<gene>
    <name evidence="2" type="ORF">H109_02833</name>
</gene>
<dbReference type="Proteomes" id="UP000024533">
    <property type="component" value="Unassembled WGS sequence"/>
</dbReference>
<accession>A0A059JBV2</accession>
<dbReference type="AlphaFoldDB" id="A0A059JBV2"/>
<evidence type="ECO:0000256" key="1">
    <source>
        <dbReference type="SAM" id="MobiDB-lite"/>
    </source>
</evidence>
<protein>
    <submittedName>
        <fullName evidence="2">Uncharacterized protein</fullName>
    </submittedName>
</protein>
<feature type="region of interest" description="Disordered" evidence="1">
    <location>
        <begin position="1"/>
        <end position="50"/>
    </location>
</feature>
<reference evidence="2 3" key="1">
    <citation type="submission" date="2014-02" db="EMBL/GenBank/DDBJ databases">
        <title>The Genome Sequence of Trichophyton interdigitale MR816.</title>
        <authorList>
            <consortium name="The Broad Institute Genomics Platform"/>
            <person name="Cuomo C.A."/>
            <person name="White T.C."/>
            <person name="Graser Y."/>
            <person name="Martinez-Rossi N."/>
            <person name="Heitman J."/>
            <person name="Young S.K."/>
            <person name="Zeng Q."/>
            <person name="Gargeya S."/>
            <person name="Abouelleil A."/>
            <person name="Alvarado L."/>
            <person name="Chapman S.B."/>
            <person name="Gainer-Dewar J."/>
            <person name="Goldberg J."/>
            <person name="Griggs A."/>
            <person name="Gujja S."/>
            <person name="Hansen M."/>
            <person name="Howarth C."/>
            <person name="Imamovic A."/>
            <person name="Larimer J."/>
            <person name="Martinez D."/>
            <person name="Murphy C."/>
            <person name="Pearson M.D."/>
            <person name="Persinoti G."/>
            <person name="Poon T."/>
            <person name="Priest M."/>
            <person name="Roberts A.D."/>
            <person name="Saif S."/>
            <person name="Shea T.D."/>
            <person name="Sykes S.N."/>
            <person name="Wortman J."/>
            <person name="Nusbaum C."/>
            <person name="Birren B."/>
        </authorList>
    </citation>
    <scope>NUCLEOTIDE SEQUENCE [LARGE SCALE GENOMIC DNA]</scope>
    <source>
        <strain evidence="2 3">MR816</strain>
    </source>
</reference>